<evidence type="ECO:0000256" key="3">
    <source>
        <dbReference type="ARBA" id="ARBA00022448"/>
    </source>
</evidence>
<evidence type="ECO:0000256" key="7">
    <source>
        <dbReference type="ARBA" id="ARBA00023136"/>
    </source>
</evidence>
<feature type="transmembrane region" description="Helical" evidence="8">
    <location>
        <begin position="315"/>
        <end position="337"/>
    </location>
</feature>
<feature type="transmembrane region" description="Helical" evidence="8">
    <location>
        <begin position="262"/>
        <end position="280"/>
    </location>
</feature>
<comment type="subcellular location">
    <subcellularLocation>
        <location evidence="1 8">Cell membrane</location>
        <topology evidence="1 8">Multi-pass membrane protein</topology>
    </subcellularLocation>
</comment>
<evidence type="ECO:0000259" key="9">
    <source>
        <dbReference type="PROSITE" id="PS51012"/>
    </source>
</evidence>
<keyword evidence="4 8" id="KW-1003">Cell membrane</keyword>
<dbReference type="AlphaFoldDB" id="A0A2M7APJ3"/>
<accession>A0A2M7APJ3</accession>
<proteinExistence type="inferred from homology"/>
<feature type="transmembrane region" description="Helical" evidence="8">
    <location>
        <begin position="23"/>
        <end position="43"/>
    </location>
</feature>
<dbReference type="EMBL" id="PEWD01000007">
    <property type="protein sequence ID" value="PIU69311.1"/>
    <property type="molecule type" value="Genomic_DNA"/>
</dbReference>
<dbReference type="PRINTS" id="PR00164">
    <property type="entry name" value="ABC2TRNSPORT"/>
</dbReference>
<evidence type="ECO:0000313" key="10">
    <source>
        <dbReference type="EMBL" id="PIU69311.1"/>
    </source>
</evidence>
<protein>
    <recommendedName>
        <fullName evidence="8">Transport permease protein</fullName>
    </recommendedName>
</protein>
<dbReference type="GO" id="GO:0043190">
    <property type="term" value="C:ATP-binding cassette (ABC) transporter complex"/>
    <property type="evidence" value="ECO:0007669"/>
    <property type="project" value="InterPro"/>
</dbReference>
<dbReference type="PROSITE" id="PS51012">
    <property type="entry name" value="ABC_TM2"/>
    <property type="match status" value="1"/>
</dbReference>
<feature type="transmembrane region" description="Helical" evidence="8">
    <location>
        <begin position="205"/>
        <end position="227"/>
    </location>
</feature>
<evidence type="ECO:0000256" key="2">
    <source>
        <dbReference type="ARBA" id="ARBA00007783"/>
    </source>
</evidence>
<dbReference type="GO" id="GO:0140359">
    <property type="term" value="F:ABC-type transporter activity"/>
    <property type="evidence" value="ECO:0007669"/>
    <property type="project" value="InterPro"/>
</dbReference>
<evidence type="ECO:0000313" key="11">
    <source>
        <dbReference type="Proteomes" id="UP000229916"/>
    </source>
</evidence>
<keyword evidence="3 8" id="KW-0813">Transport</keyword>
<dbReference type="Gene3D" id="3.40.1710.10">
    <property type="entry name" value="abc type-2 transporter like domain"/>
    <property type="match status" value="1"/>
</dbReference>
<evidence type="ECO:0000256" key="8">
    <source>
        <dbReference type="RuleBase" id="RU361157"/>
    </source>
</evidence>
<dbReference type="PANTHER" id="PTHR30294">
    <property type="entry name" value="MEMBRANE COMPONENT OF ABC TRANSPORTER YHHJ-RELATED"/>
    <property type="match status" value="1"/>
</dbReference>
<organism evidence="10 11">
    <name type="scientific">candidate division WWE3 bacterium CG06_land_8_20_14_3_00_42_16</name>
    <dbReference type="NCBI Taxonomy" id="1975083"/>
    <lineage>
        <taxon>Bacteria</taxon>
        <taxon>Katanobacteria</taxon>
    </lineage>
</organism>
<name>A0A2M7APJ3_UNCKA</name>
<comment type="similarity">
    <text evidence="2 8">Belongs to the ABC-2 integral membrane protein family.</text>
</comment>
<sequence length="400" mass="43605">MNTFKDLWQIAKKDLLEFTRDKLRLVTFLIMPMFMMIMTGFIFPNQNTLKNISLGVTNQDSQYGQKLVETISVLKLTGNNPAFQIKSYANLDAIKDGIKKQEISGGLVILEDFTQKVNQNQQAEVTLVEDPSNPQISALVSQTLMQTVAAFGQQIGIQKINLLLNSLSPVPEQSQPKDNSVLAILAPVGTKLESIIPGNPNYFEFIAPGIMAMIVMTAVLTGLAASIAREKEQGTLDGILISPINRLAIILGKALAQAIRGLIQGAIVLLLAFLLFGVTIHGSLFLVASLLLLGIFSFVGLGILVSAVATEQETATQLLFMFQFPMLFLSGVFFPILMMPRFMQQIAHLIPLTYAINALRKVMVLGAGLPSVQTELLILFLFGAATLAVAVPVFKRVITK</sequence>
<evidence type="ECO:0000256" key="5">
    <source>
        <dbReference type="ARBA" id="ARBA00022692"/>
    </source>
</evidence>
<dbReference type="Pfam" id="PF12698">
    <property type="entry name" value="ABC2_membrane_3"/>
    <property type="match status" value="1"/>
</dbReference>
<keyword evidence="7 8" id="KW-0472">Membrane</keyword>
<feature type="transmembrane region" description="Helical" evidence="8">
    <location>
        <begin position="376"/>
        <end position="394"/>
    </location>
</feature>
<dbReference type="InterPro" id="IPR047817">
    <property type="entry name" value="ABC2_TM_bact-type"/>
</dbReference>
<feature type="domain" description="ABC transmembrane type-2" evidence="9">
    <location>
        <begin position="160"/>
        <end position="397"/>
    </location>
</feature>
<evidence type="ECO:0000256" key="1">
    <source>
        <dbReference type="ARBA" id="ARBA00004651"/>
    </source>
</evidence>
<keyword evidence="6 8" id="KW-1133">Transmembrane helix</keyword>
<dbReference type="InterPro" id="IPR051449">
    <property type="entry name" value="ABC-2_transporter_component"/>
</dbReference>
<dbReference type="InterPro" id="IPR013525">
    <property type="entry name" value="ABC2_TM"/>
</dbReference>
<evidence type="ECO:0000256" key="6">
    <source>
        <dbReference type="ARBA" id="ARBA00022989"/>
    </source>
</evidence>
<dbReference type="Proteomes" id="UP000229916">
    <property type="component" value="Unassembled WGS sequence"/>
</dbReference>
<keyword evidence="5 8" id="KW-0812">Transmembrane</keyword>
<comment type="caution">
    <text evidence="10">The sequence shown here is derived from an EMBL/GenBank/DDBJ whole genome shotgun (WGS) entry which is preliminary data.</text>
</comment>
<dbReference type="PANTHER" id="PTHR30294:SF29">
    <property type="entry name" value="MULTIDRUG ABC TRANSPORTER PERMEASE YBHS-RELATED"/>
    <property type="match status" value="1"/>
</dbReference>
<reference evidence="11" key="1">
    <citation type="submission" date="2017-09" db="EMBL/GenBank/DDBJ databases">
        <title>Depth-based differentiation of microbial function through sediment-hosted aquifers and enrichment of novel symbionts in the deep terrestrial subsurface.</title>
        <authorList>
            <person name="Probst A.J."/>
            <person name="Ladd B."/>
            <person name="Jarett J.K."/>
            <person name="Geller-Mcgrath D.E."/>
            <person name="Sieber C.M.K."/>
            <person name="Emerson J.B."/>
            <person name="Anantharaman K."/>
            <person name="Thomas B.C."/>
            <person name="Malmstrom R."/>
            <person name="Stieglmeier M."/>
            <person name="Klingl A."/>
            <person name="Woyke T."/>
            <person name="Ryan C.M."/>
            <person name="Banfield J.F."/>
        </authorList>
    </citation>
    <scope>NUCLEOTIDE SEQUENCE [LARGE SCALE GENOMIC DNA]</scope>
</reference>
<dbReference type="InterPro" id="IPR000412">
    <property type="entry name" value="ABC_2_transport"/>
</dbReference>
<gene>
    <name evidence="10" type="ORF">COS81_00440</name>
</gene>
<feature type="transmembrane region" description="Helical" evidence="8">
    <location>
        <begin position="287"/>
        <end position="309"/>
    </location>
</feature>
<evidence type="ECO:0000256" key="4">
    <source>
        <dbReference type="ARBA" id="ARBA00022475"/>
    </source>
</evidence>